<keyword evidence="1" id="KW-0472">Membrane</keyword>
<sequence length="78" mass="9299">MIVLLCYQSEYGATSGPTLLYIVPVLLGSFYLWRETEDTRLLRKGYWEEKDESNKEWYEYYCERKGNSDRRSLSAEQA</sequence>
<dbReference type="AlphaFoldDB" id="A0AAP3DEH5"/>
<organism evidence="2 3">
    <name type="scientific">Brevibacillus laterosporus</name>
    <name type="common">Bacillus laterosporus</name>
    <dbReference type="NCBI Taxonomy" id="1465"/>
    <lineage>
        <taxon>Bacteria</taxon>
        <taxon>Bacillati</taxon>
        <taxon>Bacillota</taxon>
        <taxon>Bacilli</taxon>
        <taxon>Bacillales</taxon>
        <taxon>Paenibacillaceae</taxon>
        <taxon>Brevibacillus</taxon>
    </lineage>
</organism>
<proteinExistence type="predicted"/>
<reference evidence="2" key="1">
    <citation type="submission" date="2022-09" db="EMBL/GenBank/DDBJ databases">
        <title>Genome analysis and characterization of larvicidal activity of Brevibacillus strains.</title>
        <authorList>
            <person name="Patrusheva E.V."/>
            <person name="Izotova A.O."/>
            <person name="Toshchakov S.V."/>
            <person name="Sineoky S.P."/>
        </authorList>
    </citation>
    <scope>NUCLEOTIDE SEQUENCE</scope>
    <source>
        <strain evidence="2">VKPM_B-13247</strain>
    </source>
</reference>
<dbReference type="Proteomes" id="UP001077662">
    <property type="component" value="Unassembled WGS sequence"/>
</dbReference>
<dbReference type="RefSeq" id="WP_258432969.1">
    <property type="nucleotide sequence ID" value="NZ_JANSGW010000005.1"/>
</dbReference>
<dbReference type="EMBL" id="JAPTNE010000005">
    <property type="protein sequence ID" value="MCZ0806157.1"/>
    <property type="molecule type" value="Genomic_DNA"/>
</dbReference>
<feature type="transmembrane region" description="Helical" evidence="1">
    <location>
        <begin position="12"/>
        <end position="33"/>
    </location>
</feature>
<evidence type="ECO:0000313" key="2">
    <source>
        <dbReference type="EMBL" id="MCZ0806157.1"/>
    </source>
</evidence>
<gene>
    <name evidence="2" type="ORF">O0554_04360</name>
</gene>
<evidence type="ECO:0000256" key="1">
    <source>
        <dbReference type="SAM" id="Phobius"/>
    </source>
</evidence>
<keyword evidence="1" id="KW-1133">Transmembrane helix</keyword>
<accession>A0AAP3DEH5</accession>
<evidence type="ECO:0000313" key="3">
    <source>
        <dbReference type="Proteomes" id="UP001077662"/>
    </source>
</evidence>
<comment type="caution">
    <text evidence="2">The sequence shown here is derived from an EMBL/GenBank/DDBJ whole genome shotgun (WGS) entry which is preliminary data.</text>
</comment>
<keyword evidence="1" id="KW-0812">Transmembrane</keyword>
<protein>
    <submittedName>
        <fullName evidence="2">Uncharacterized protein</fullName>
    </submittedName>
</protein>
<name>A0AAP3DEH5_BRELA</name>